<evidence type="ECO:0000313" key="3">
    <source>
        <dbReference type="Proteomes" id="UP000485058"/>
    </source>
</evidence>
<keyword evidence="3" id="KW-1185">Reference proteome</keyword>
<sequence>MEALPVTATCCRTAGVWLFLRPLTCNVWLGVTGVRGGCGVSGHGTTPGWAQLAGCNSASLLTRPLVRLTPGCGAAGSGGAVPSLTGSMLSFRAFGHSLRAGAWLQPPMWLLLSSL</sequence>
<evidence type="ECO:0008006" key="4">
    <source>
        <dbReference type="Google" id="ProtNLM"/>
    </source>
</evidence>
<reference evidence="2 3" key="1">
    <citation type="submission" date="2020-02" db="EMBL/GenBank/DDBJ databases">
        <title>Draft genome sequence of Haematococcus lacustris strain NIES-144.</title>
        <authorList>
            <person name="Morimoto D."/>
            <person name="Nakagawa S."/>
            <person name="Yoshida T."/>
            <person name="Sawayama S."/>
        </authorList>
    </citation>
    <scope>NUCLEOTIDE SEQUENCE [LARGE SCALE GENOMIC DNA]</scope>
    <source>
        <strain evidence="2 3">NIES-144</strain>
    </source>
</reference>
<protein>
    <recommendedName>
        <fullName evidence="4">Secreted protein</fullName>
    </recommendedName>
</protein>
<dbReference type="Proteomes" id="UP000485058">
    <property type="component" value="Unassembled WGS sequence"/>
</dbReference>
<proteinExistence type="predicted"/>
<accession>A0A699Z950</accession>
<gene>
    <name evidence="2" type="ORF">HaLaN_12061</name>
</gene>
<feature type="chain" id="PRO_5025483684" description="Secreted protein" evidence="1">
    <location>
        <begin position="34"/>
        <end position="115"/>
    </location>
</feature>
<organism evidence="2 3">
    <name type="scientific">Haematococcus lacustris</name>
    <name type="common">Green alga</name>
    <name type="synonym">Haematococcus pluvialis</name>
    <dbReference type="NCBI Taxonomy" id="44745"/>
    <lineage>
        <taxon>Eukaryota</taxon>
        <taxon>Viridiplantae</taxon>
        <taxon>Chlorophyta</taxon>
        <taxon>core chlorophytes</taxon>
        <taxon>Chlorophyceae</taxon>
        <taxon>CS clade</taxon>
        <taxon>Chlamydomonadales</taxon>
        <taxon>Haematococcaceae</taxon>
        <taxon>Haematococcus</taxon>
    </lineage>
</organism>
<evidence type="ECO:0000256" key="1">
    <source>
        <dbReference type="SAM" id="SignalP"/>
    </source>
</evidence>
<dbReference type="AlphaFoldDB" id="A0A699Z950"/>
<name>A0A699Z950_HAELA</name>
<evidence type="ECO:0000313" key="2">
    <source>
        <dbReference type="EMBL" id="GFH15769.1"/>
    </source>
</evidence>
<comment type="caution">
    <text evidence="2">The sequence shown here is derived from an EMBL/GenBank/DDBJ whole genome shotgun (WGS) entry which is preliminary data.</text>
</comment>
<keyword evidence="1" id="KW-0732">Signal</keyword>
<feature type="signal peptide" evidence="1">
    <location>
        <begin position="1"/>
        <end position="33"/>
    </location>
</feature>
<dbReference type="EMBL" id="BLLF01000897">
    <property type="protein sequence ID" value="GFH15769.1"/>
    <property type="molecule type" value="Genomic_DNA"/>
</dbReference>